<comment type="similarity">
    <text evidence="2">Belongs to the SKP1 family.</text>
</comment>
<dbReference type="SUPFAM" id="SSF54695">
    <property type="entry name" value="POZ domain"/>
    <property type="match status" value="1"/>
</dbReference>
<reference evidence="6 7" key="1">
    <citation type="journal article" date="2022" name="Nat. Ecol. Evol.">
        <title>A masculinizing supergene underlies an exaggerated male reproductive morph in a spider.</title>
        <authorList>
            <person name="Hendrickx F."/>
            <person name="De Corte Z."/>
            <person name="Sonet G."/>
            <person name="Van Belleghem S.M."/>
            <person name="Kostlbacher S."/>
            <person name="Vangestel C."/>
        </authorList>
    </citation>
    <scope>NUCLEOTIDE SEQUENCE [LARGE SCALE GENOMIC DNA]</scope>
    <source>
        <strain evidence="6">W744_W776</strain>
    </source>
</reference>
<evidence type="ECO:0000256" key="3">
    <source>
        <dbReference type="ARBA" id="ARBA00021347"/>
    </source>
</evidence>
<dbReference type="InterPro" id="IPR016073">
    <property type="entry name" value="Skp1_comp_POZ"/>
</dbReference>
<dbReference type="FunFam" id="3.30.710.10:FF:000035">
    <property type="entry name" value="Elongin C transcription elongation factor"/>
    <property type="match status" value="1"/>
</dbReference>
<proteinExistence type="inferred from homology"/>
<dbReference type="GO" id="GO:0005634">
    <property type="term" value="C:nucleus"/>
    <property type="evidence" value="ECO:0007669"/>
    <property type="project" value="UniProtKB-SubCell"/>
</dbReference>
<dbReference type="PANTHER" id="PTHR20648">
    <property type="entry name" value="ELONGIN-C"/>
    <property type="match status" value="1"/>
</dbReference>
<dbReference type="AlphaFoldDB" id="A0AAV6VRR9"/>
<dbReference type="Gene3D" id="3.30.710.10">
    <property type="entry name" value="Potassium Channel Kv1.1, Chain A"/>
    <property type="match status" value="1"/>
</dbReference>
<comment type="caution">
    <text evidence="6">The sequence shown here is derived from an EMBL/GenBank/DDBJ whole genome shotgun (WGS) entry which is preliminary data.</text>
</comment>
<dbReference type="SMART" id="SM00512">
    <property type="entry name" value="Skp1"/>
    <property type="match status" value="1"/>
</dbReference>
<sequence>MSSEEEITMSDIKEETVYGSCEGPGSMYVKLISSDGHAFIIKREYIASSTICAMLSGCVQYTENETNEVNLRGISSRVLQRICQYFFYKVRYGSNRTAEVPDFPIESEILVDMLLASNFLKC</sequence>
<organism evidence="6 7">
    <name type="scientific">Oedothorax gibbosus</name>
    <dbReference type="NCBI Taxonomy" id="931172"/>
    <lineage>
        <taxon>Eukaryota</taxon>
        <taxon>Metazoa</taxon>
        <taxon>Ecdysozoa</taxon>
        <taxon>Arthropoda</taxon>
        <taxon>Chelicerata</taxon>
        <taxon>Arachnida</taxon>
        <taxon>Araneae</taxon>
        <taxon>Araneomorphae</taxon>
        <taxon>Entelegynae</taxon>
        <taxon>Araneoidea</taxon>
        <taxon>Linyphiidae</taxon>
        <taxon>Erigoninae</taxon>
        <taxon>Oedothorax</taxon>
    </lineage>
</organism>
<evidence type="ECO:0000313" key="6">
    <source>
        <dbReference type="EMBL" id="KAG8198756.1"/>
    </source>
</evidence>
<evidence type="ECO:0000313" key="7">
    <source>
        <dbReference type="Proteomes" id="UP000827092"/>
    </source>
</evidence>
<evidence type="ECO:0000256" key="2">
    <source>
        <dbReference type="ARBA" id="ARBA00009993"/>
    </source>
</evidence>
<dbReference type="InterPro" id="IPR039948">
    <property type="entry name" value="ELC1"/>
</dbReference>
<name>A0AAV6VRR9_9ARAC</name>
<evidence type="ECO:0000256" key="4">
    <source>
        <dbReference type="ARBA" id="ARBA00023242"/>
    </source>
</evidence>
<dbReference type="Proteomes" id="UP000827092">
    <property type="component" value="Unassembled WGS sequence"/>
</dbReference>
<evidence type="ECO:0000259" key="5">
    <source>
        <dbReference type="Pfam" id="PF03931"/>
    </source>
</evidence>
<gene>
    <name evidence="6" type="ORF">JTE90_023518</name>
</gene>
<dbReference type="CDD" id="cd18321">
    <property type="entry name" value="BTB_POZ_EloC"/>
    <property type="match status" value="1"/>
</dbReference>
<dbReference type="EMBL" id="JAFNEN010000036">
    <property type="protein sequence ID" value="KAG8198756.1"/>
    <property type="molecule type" value="Genomic_DNA"/>
</dbReference>
<protein>
    <recommendedName>
        <fullName evidence="3">Elongin-C</fullName>
    </recommendedName>
</protein>
<keyword evidence="4" id="KW-0539">Nucleus</keyword>
<keyword evidence="7" id="KW-1185">Reference proteome</keyword>
<evidence type="ECO:0000256" key="1">
    <source>
        <dbReference type="ARBA" id="ARBA00004123"/>
    </source>
</evidence>
<dbReference type="Pfam" id="PF03931">
    <property type="entry name" value="Skp1_POZ"/>
    <property type="match status" value="1"/>
</dbReference>
<dbReference type="InterPro" id="IPR001232">
    <property type="entry name" value="SKP1-like"/>
</dbReference>
<accession>A0AAV6VRR9</accession>
<comment type="subcellular location">
    <subcellularLocation>
        <location evidence="1">Nucleus</location>
    </subcellularLocation>
</comment>
<dbReference type="GO" id="GO:0006511">
    <property type="term" value="P:ubiquitin-dependent protein catabolic process"/>
    <property type="evidence" value="ECO:0007669"/>
    <property type="project" value="InterPro"/>
</dbReference>
<feature type="domain" description="SKP1 component POZ" evidence="5">
    <location>
        <begin position="28"/>
        <end position="88"/>
    </location>
</feature>
<dbReference type="InterPro" id="IPR011333">
    <property type="entry name" value="SKP1/BTB/POZ_sf"/>
</dbReference>